<accession>A0A6H0SKR3</accession>
<dbReference type="AlphaFoldDB" id="A0A6H0SKR3"/>
<protein>
    <recommendedName>
        <fullName evidence="3">DUF1905 domain-containing protein</fullName>
    </recommendedName>
</protein>
<dbReference type="EMBL" id="CP032549">
    <property type="protein sequence ID" value="QIV87151.1"/>
    <property type="molecule type" value="Genomic_DNA"/>
</dbReference>
<dbReference type="Pfam" id="PF13376">
    <property type="entry name" value="OmdA"/>
    <property type="match status" value="1"/>
</dbReference>
<name>A0A6H0SKR3_9MICC</name>
<keyword evidence="2" id="KW-1185">Reference proteome</keyword>
<dbReference type="RefSeq" id="WP_172511904.1">
    <property type="nucleotide sequence ID" value="NZ_CP032549.1"/>
</dbReference>
<organism evidence="1 2">
    <name type="scientific">Glutamicibacter mishrai</name>
    <dbReference type="NCBI Taxonomy" id="1775880"/>
    <lineage>
        <taxon>Bacteria</taxon>
        <taxon>Bacillati</taxon>
        <taxon>Actinomycetota</taxon>
        <taxon>Actinomycetes</taxon>
        <taxon>Micrococcales</taxon>
        <taxon>Micrococcaceae</taxon>
        <taxon>Glutamicibacter</taxon>
    </lineage>
</organism>
<evidence type="ECO:0000313" key="2">
    <source>
        <dbReference type="Proteomes" id="UP000502331"/>
    </source>
</evidence>
<gene>
    <name evidence="1" type="ORF">D3791_08420</name>
</gene>
<evidence type="ECO:0008006" key="3">
    <source>
        <dbReference type="Google" id="ProtNLM"/>
    </source>
</evidence>
<proteinExistence type="predicted"/>
<sequence length="178" mass="19803">MAASKEPFEIRGTLDLVNGHRILRLEQESSDQLSSRGQVALDLLGDFAGRTVVIDPDGRRGHWLDLHAEQAPELEGEIGQQFQLSVQPSSSWPETAVPADLAKALGEASDLDETWVGLTPMARWEWVRWVGSTKNPDTRQRRVEVSISKLRDGKRRPCCFDLSSCTNPELAKSGKLIQ</sequence>
<dbReference type="Proteomes" id="UP000502331">
    <property type="component" value="Chromosome"/>
</dbReference>
<evidence type="ECO:0000313" key="1">
    <source>
        <dbReference type="EMBL" id="QIV87151.1"/>
    </source>
</evidence>
<reference evidence="1 2" key="1">
    <citation type="submission" date="2018-09" db="EMBL/GenBank/DDBJ databases">
        <title>Glutamicibacter mishrai S5-52T (LMG 29155T = KCTC 39846T).</title>
        <authorList>
            <person name="Das S.K."/>
        </authorList>
    </citation>
    <scope>NUCLEOTIDE SEQUENCE [LARGE SCALE GENOMIC DNA]</scope>
    <source>
        <strain evidence="1 2">S5-52</strain>
    </source>
</reference>